<evidence type="ECO:0008006" key="2">
    <source>
        <dbReference type="Google" id="ProtNLM"/>
    </source>
</evidence>
<dbReference type="AlphaFoldDB" id="X1JH90"/>
<dbReference type="Gene3D" id="3.30.2130.10">
    <property type="entry name" value="VC0802-like"/>
    <property type="match status" value="1"/>
</dbReference>
<dbReference type="SUPFAM" id="SSF55021">
    <property type="entry name" value="ACT-like"/>
    <property type="match status" value="1"/>
</dbReference>
<proteinExistence type="predicted"/>
<organism evidence="1">
    <name type="scientific">marine sediment metagenome</name>
    <dbReference type="NCBI Taxonomy" id="412755"/>
    <lineage>
        <taxon>unclassified sequences</taxon>
        <taxon>metagenomes</taxon>
        <taxon>ecological metagenomes</taxon>
    </lineage>
</organism>
<accession>X1JH90</accession>
<dbReference type="EMBL" id="BARU01039102">
    <property type="protein sequence ID" value="GAH77694.1"/>
    <property type="molecule type" value="Genomic_DNA"/>
</dbReference>
<dbReference type="InterPro" id="IPR045865">
    <property type="entry name" value="ACT-like_dom_sf"/>
</dbReference>
<protein>
    <recommendedName>
        <fullName evidence="2">ACT domain-containing protein</fullName>
    </recommendedName>
</protein>
<comment type="caution">
    <text evidence="1">The sequence shown here is derived from an EMBL/GenBank/DDBJ whole genome shotgun (WGS) entry which is preliminary data.</text>
</comment>
<evidence type="ECO:0000313" key="1">
    <source>
        <dbReference type="EMBL" id="GAH77694.1"/>
    </source>
</evidence>
<gene>
    <name evidence="1" type="ORF">S03H2_60651</name>
</gene>
<reference evidence="1" key="1">
    <citation type="journal article" date="2014" name="Front. Microbiol.">
        <title>High frequency of phylogenetically diverse reductive dehalogenase-homologous genes in deep subseafloor sedimentary metagenomes.</title>
        <authorList>
            <person name="Kawai M."/>
            <person name="Futagami T."/>
            <person name="Toyoda A."/>
            <person name="Takaki Y."/>
            <person name="Nishi S."/>
            <person name="Hori S."/>
            <person name="Arai W."/>
            <person name="Tsubouchi T."/>
            <person name="Morono Y."/>
            <person name="Uchiyama I."/>
            <person name="Ito T."/>
            <person name="Fujiyama A."/>
            <person name="Inagaki F."/>
            <person name="Takami H."/>
        </authorList>
    </citation>
    <scope>NUCLEOTIDE SEQUENCE</scope>
    <source>
        <strain evidence="1">Expedition CK06-06</strain>
    </source>
</reference>
<name>X1JH90_9ZZZZ</name>
<sequence>GALEAVAARLGAARVNVHYIYGSGDSGKGILILKVDDVDLARQTLA</sequence>
<feature type="non-terminal residue" evidence="1">
    <location>
        <position position="1"/>
    </location>
</feature>